<sequence length="409" mass="42480">MLAIGAAAAAASFTHVHDVAEAHGQPGWLAWADAVVLELMSVAGGLELRRRKRLGVHLWFPAVVLIVAVVLSLGAQVVEAEPSVIGWLAAALPAVGFLAMVKIALGRAGPGPAATAPASAAVPDGPGRPQHPTTVADDGPPPATIDDEIRDLLPVARKAADDLIREGRPLSREALADLLRRRGHAMSNARASALVKADPRPTRPPRSANRRWRRTPSHGENRPADYRRHPLAVVMTGVGGAAKSRLPSYQRNGVSMNRPFFHRLPAGLRKVAPYSCRSPFPRPAADLSEPVTPAATAPSPLLLASPRTQLAPNTDGRPGPPTTPPPGQPADASRPLTGTSTAFGADRLVGCGRGVGAGVRPGGGVGVGLDTDPHTDHIFHLSAQVSRYPALTVVCCDRPLSGVSPGGDA</sequence>
<keyword evidence="2" id="KW-1133">Transmembrane helix</keyword>
<dbReference type="EMBL" id="JAHXZI010000005">
    <property type="protein sequence ID" value="MBW6434514.1"/>
    <property type="molecule type" value="Genomic_DNA"/>
</dbReference>
<proteinExistence type="predicted"/>
<comment type="caution">
    <text evidence="3">The sequence shown here is derived from an EMBL/GenBank/DDBJ whole genome shotgun (WGS) entry which is preliminary data.</text>
</comment>
<dbReference type="InterPro" id="IPR021235">
    <property type="entry name" value="DUF2637"/>
</dbReference>
<feature type="compositionally biased region" description="Low complexity" evidence="1">
    <location>
        <begin position="292"/>
        <end position="317"/>
    </location>
</feature>
<feature type="compositionally biased region" description="Low complexity" evidence="1">
    <location>
        <begin position="112"/>
        <end position="125"/>
    </location>
</feature>
<feature type="region of interest" description="Disordered" evidence="1">
    <location>
        <begin position="190"/>
        <end position="224"/>
    </location>
</feature>
<keyword evidence="4" id="KW-1185">Reference proteome</keyword>
<dbReference type="Pfam" id="PF10935">
    <property type="entry name" value="DUF2637"/>
    <property type="match status" value="1"/>
</dbReference>
<feature type="region of interest" description="Disordered" evidence="1">
    <location>
        <begin position="112"/>
        <end position="146"/>
    </location>
</feature>
<feature type="compositionally biased region" description="Pro residues" evidence="1">
    <location>
        <begin position="318"/>
        <end position="328"/>
    </location>
</feature>
<dbReference type="Proteomes" id="UP001519863">
    <property type="component" value="Unassembled WGS sequence"/>
</dbReference>
<dbReference type="RefSeq" id="WP_220143975.1">
    <property type="nucleotide sequence ID" value="NZ_JAHXZI010000005.1"/>
</dbReference>
<keyword evidence="2" id="KW-0472">Membrane</keyword>
<evidence type="ECO:0000313" key="4">
    <source>
        <dbReference type="Proteomes" id="UP001519863"/>
    </source>
</evidence>
<accession>A0ABS7B280</accession>
<protein>
    <submittedName>
        <fullName evidence="3">DUF2637 domain-containing protein</fullName>
    </submittedName>
</protein>
<evidence type="ECO:0000256" key="1">
    <source>
        <dbReference type="SAM" id="MobiDB-lite"/>
    </source>
</evidence>
<keyword evidence="2" id="KW-0812">Transmembrane</keyword>
<gene>
    <name evidence="3" type="ORF">KZ829_12305</name>
</gene>
<feature type="transmembrane region" description="Helical" evidence="2">
    <location>
        <begin position="58"/>
        <end position="78"/>
    </location>
</feature>
<reference evidence="3 4" key="1">
    <citation type="journal article" date="2013" name="Antonie Van Leeuwenhoek">
        <title>Actinoplanes hulinensis sp. nov., a novel actinomycete isolated from soybean root (Glycine max (L.) Merr).</title>
        <authorList>
            <person name="Shen Y."/>
            <person name="Liu C."/>
            <person name="Wang X."/>
            <person name="Zhao J."/>
            <person name="Jia F."/>
            <person name="Zhang Y."/>
            <person name="Wang L."/>
            <person name="Yang D."/>
            <person name="Xiang W."/>
        </authorList>
    </citation>
    <scope>NUCLEOTIDE SEQUENCE [LARGE SCALE GENOMIC DNA]</scope>
    <source>
        <strain evidence="3 4">NEAU-M9</strain>
    </source>
</reference>
<feature type="region of interest" description="Disordered" evidence="1">
    <location>
        <begin position="283"/>
        <end position="344"/>
    </location>
</feature>
<feature type="transmembrane region" description="Helical" evidence="2">
    <location>
        <begin position="84"/>
        <end position="105"/>
    </location>
</feature>
<organism evidence="3 4">
    <name type="scientific">Actinoplanes hulinensis</name>
    <dbReference type="NCBI Taxonomy" id="1144547"/>
    <lineage>
        <taxon>Bacteria</taxon>
        <taxon>Bacillati</taxon>
        <taxon>Actinomycetota</taxon>
        <taxon>Actinomycetes</taxon>
        <taxon>Micromonosporales</taxon>
        <taxon>Micromonosporaceae</taxon>
        <taxon>Actinoplanes</taxon>
    </lineage>
</organism>
<evidence type="ECO:0000256" key="2">
    <source>
        <dbReference type="SAM" id="Phobius"/>
    </source>
</evidence>
<name>A0ABS7B280_9ACTN</name>
<evidence type="ECO:0000313" key="3">
    <source>
        <dbReference type="EMBL" id="MBW6434514.1"/>
    </source>
</evidence>